<accession>A0A484ZKU7</accession>
<dbReference type="Pfam" id="PF02464">
    <property type="entry name" value="CinA"/>
    <property type="match status" value="1"/>
</dbReference>
<feature type="domain" description="CinA C-terminal" evidence="1">
    <location>
        <begin position="7"/>
        <end position="56"/>
    </location>
</feature>
<evidence type="ECO:0000313" key="2">
    <source>
        <dbReference type="EMBL" id="VFS48538.1"/>
    </source>
</evidence>
<dbReference type="EMBL" id="CAADJA010000002">
    <property type="protein sequence ID" value="VFS48538.1"/>
    <property type="molecule type" value="Genomic_DNA"/>
</dbReference>
<gene>
    <name evidence="2" type="primary">ygaD_1</name>
    <name evidence="2" type="ORF">NCTC12282_03247</name>
</gene>
<evidence type="ECO:0000313" key="3">
    <source>
        <dbReference type="Proteomes" id="UP000373449"/>
    </source>
</evidence>
<proteinExistence type="predicted"/>
<evidence type="ECO:0000259" key="1">
    <source>
        <dbReference type="Pfam" id="PF02464"/>
    </source>
</evidence>
<dbReference type="Gene3D" id="3.90.950.20">
    <property type="entry name" value="CinA-like"/>
    <property type="match status" value="1"/>
</dbReference>
<dbReference type="SUPFAM" id="SSF142433">
    <property type="entry name" value="CinA-like"/>
    <property type="match status" value="1"/>
</dbReference>
<protein>
    <submittedName>
        <fullName evidence="2">Uncharacterized protein (Competence- and mitomycin-induced)</fullName>
    </submittedName>
</protein>
<reference evidence="2 3" key="1">
    <citation type="submission" date="2019-03" db="EMBL/GenBank/DDBJ databases">
        <authorList>
            <consortium name="Pathogen Informatics"/>
        </authorList>
    </citation>
    <scope>NUCLEOTIDE SEQUENCE [LARGE SCALE GENOMIC DNA]</scope>
    <source>
        <strain evidence="2 3">NCTC12282</strain>
    </source>
</reference>
<name>A0A484ZKU7_9GAMM</name>
<dbReference type="Proteomes" id="UP000373449">
    <property type="component" value="Unassembled WGS sequence"/>
</dbReference>
<dbReference type="InterPro" id="IPR036653">
    <property type="entry name" value="CinA-like_C"/>
</dbReference>
<sequence>MDKKIYALNQQIGKRLSETHQWLTCAESCTGGLIAGSITDVAGSSAYFDRGFVTYQ</sequence>
<dbReference type="AlphaFoldDB" id="A0A484ZKU7"/>
<dbReference type="InterPro" id="IPR008136">
    <property type="entry name" value="CinA_C"/>
</dbReference>
<organism evidence="2 3">
    <name type="scientific">Budvicia aquatica</name>
    <dbReference type="NCBI Taxonomy" id="82979"/>
    <lineage>
        <taxon>Bacteria</taxon>
        <taxon>Pseudomonadati</taxon>
        <taxon>Pseudomonadota</taxon>
        <taxon>Gammaproteobacteria</taxon>
        <taxon>Enterobacterales</taxon>
        <taxon>Budviciaceae</taxon>
        <taxon>Budvicia</taxon>
    </lineage>
</organism>